<accession>A0A0A2LYZ5</accession>
<dbReference type="Proteomes" id="UP000030121">
    <property type="component" value="Unassembled WGS sequence"/>
</dbReference>
<gene>
    <name evidence="1" type="ORF">Q764_14205</name>
</gene>
<reference evidence="1 2" key="1">
    <citation type="submission" date="2013-09" db="EMBL/GenBank/DDBJ databases">
        <authorList>
            <person name="Zeng Z."/>
            <person name="Chen C."/>
        </authorList>
    </citation>
    <scope>NUCLEOTIDE SEQUENCE [LARGE SCALE GENOMIC DNA]</scope>
    <source>
        <strain evidence="1 2">GH29-5</strain>
    </source>
</reference>
<dbReference type="AlphaFoldDB" id="A0A0A2LYZ5"/>
<keyword evidence="2" id="KW-1185">Reference proteome</keyword>
<evidence type="ECO:0000313" key="2">
    <source>
        <dbReference type="Proteomes" id="UP000030121"/>
    </source>
</evidence>
<dbReference type="RefSeq" id="WP_026981021.1">
    <property type="nucleotide sequence ID" value="NZ_AUCZ01000039.1"/>
</dbReference>
<name>A0A0A2LYZ5_9FLAO</name>
<evidence type="ECO:0000313" key="1">
    <source>
        <dbReference type="EMBL" id="KGO85209.1"/>
    </source>
</evidence>
<sequence length="108" mass="12666">MIPSNYSKFIKEIIQKTEEGIAKWEKGFEGSLLLKSKNSTIEIGKYTIDDEELHYYYFKFINIENKNQSMFRISNDQSDYKVMENLYIVASASANNIEEELDNFLDSL</sequence>
<protein>
    <submittedName>
        <fullName evidence="1">Uncharacterized protein</fullName>
    </submittedName>
</protein>
<dbReference type="STRING" id="1121899.GCA_000430025_02738"/>
<comment type="caution">
    <text evidence="1">The sequence shown here is derived from an EMBL/GenBank/DDBJ whole genome shotgun (WGS) entry which is preliminary data.</text>
</comment>
<proteinExistence type="predicted"/>
<dbReference type="OrthoDB" id="1495406at2"/>
<organism evidence="1 2">
    <name type="scientific">Flavobacterium suncheonense GH29-5 = DSM 17707</name>
    <dbReference type="NCBI Taxonomy" id="1121899"/>
    <lineage>
        <taxon>Bacteria</taxon>
        <taxon>Pseudomonadati</taxon>
        <taxon>Bacteroidota</taxon>
        <taxon>Flavobacteriia</taxon>
        <taxon>Flavobacteriales</taxon>
        <taxon>Flavobacteriaceae</taxon>
        <taxon>Flavobacterium</taxon>
    </lineage>
</organism>
<dbReference type="EMBL" id="JRLW01000053">
    <property type="protein sequence ID" value="KGO85209.1"/>
    <property type="molecule type" value="Genomic_DNA"/>
</dbReference>